<keyword evidence="1" id="KW-0472">Membrane</keyword>
<keyword evidence="1" id="KW-1133">Transmembrane helix</keyword>
<dbReference type="EMBL" id="VDUZ01000002">
    <property type="protein sequence ID" value="TXL82015.1"/>
    <property type="molecule type" value="Genomic_DNA"/>
</dbReference>
<feature type="transmembrane region" description="Helical" evidence="1">
    <location>
        <begin position="102"/>
        <end position="120"/>
    </location>
</feature>
<protein>
    <recommendedName>
        <fullName evidence="2">DUF883 domain-containing protein</fullName>
    </recommendedName>
</protein>
<dbReference type="RefSeq" id="WP_147845370.1">
    <property type="nucleotide sequence ID" value="NZ_VDUZ01000002.1"/>
</dbReference>
<dbReference type="OrthoDB" id="9796058at2"/>
<organism evidence="3 4">
    <name type="scientific">Vineibacter terrae</name>
    <dbReference type="NCBI Taxonomy" id="2586908"/>
    <lineage>
        <taxon>Bacteria</taxon>
        <taxon>Pseudomonadati</taxon>
        <taxon>Pseudomonadota</taxon>
        <taxon>Alphaproteobacteria</taxon>
        <taxon>Hyphomicrobiales</taxon>
        <taxon>Vineibacter</taxon>
    </lineage>
</organism>
<reference evidence="3 4" key="1">
    <citation type="submission" date="2019-06" db="EMBL/GenBank/DDBJ databases">
        <title>New taxonomy in bacterial strain CC-CFT640, isolated from vineyard.</title>
        <authorList>
            <person name="Lin S.-Y."/>
            <person name="Tsai C.-F."/>
            <person name="Young C.-C."/>
        </authorList>
    </citation>
    <scope>NUCLEOTIDE SEQUENCE [LARGE SCALE GENOMIC DNA]</scope>
    <source>
        <strain evidence="3 4">CC-CFT640</strain>
    </source>
</reference>
<proteinExistence type="predicted"/>
<evidence type="ECO:0000313" key="4">
    <source>
        <dbReference type="Proteomes" id="UP000321638"/>
    </source>
</evidence>
<comment type="caution">
    <text evidence="3">The sequence shown here is derived from an EMBL/GenBank/DDBJ whole genome shotgun (WGS) entry which is preliminary data.</text>
</comment>
<feature type="domain" description="DUF883" evidence="2">
    <location>
        <begin position="94"/>
        <end position="122"/>
    </location>
</feature>
<dbReference type="InterPro" id="IPR043605">
    <property type="entry name" value="DUF883_C"/>
</dbReference>
<name>A0A5C8PVH3_9HYPH</name>
<accession>A0A5C8PVH3</accession>
<sequence length="122" mass="12893">MALRRSAATDDFTTEVAALKKQLAQLAASIEASAKSEGGDAVRAVGDRARDFLAQATSFVDGFGRDVRDMASDSAHAAASHVRTAAREGTERLEDTIRDRPLTSVAVALGIGCLVALLIHRR</sequence>
<gene>
    <name evidence="3" type="ORF">FHP25_02820</name>
</gene>
<keyword evidence="1" id="KW-0812">Transmembrane</keyword>
<dbReference type="Pfam" id="PF19029">
    <property type="entry name" value="DUF883_C"/>
    <property type="match status" value="1"/>
</dbReference>
<dbReference type="AlphaFoldDB" id="A0A5C8PVH3"/>
<evidence type="ECO:0000256" key="1">
    <source>
        <dbReference type="SAM" id="Phobius"/>
    </source>
</evidence>
<dbReference type="Proteomes" id="UP000321638">
    <property type="component" value="Unassembled WGS sequence"/>
</dbReference>
<evidence type="ECO:0000259" key="2">
    <source>
        <dbReference type="Pfam" id="PF19029"/>
    </source>
</evidence>
<keyword evidence="4" id="KW-1185">Reference proteome</keyword>
<evidence type="ECO:0000313" key="3">
    <source>
        <dbReference type="EMBL" id="TXL82015.1"/>
    </source>
</evidence>